<dbReference type="PRINTS" id="PR00301">
    <property type="entry name" value="HEATSHOCK70"/>
</dbReference>
<dbReference type="PROSITE" id="PS01036">
    <property type="entry name" value="HSP70_3"/>
    <property type="match status" value="1"/>
</dbReference>
<evidence type="ECO:0000256" key="7">
    <source>
        <dbReference type="ARBA" id="ARBA00023186"/>
    </source>
</evidence>
<dbReference type="FunFam" id="3.30.420.40:FF:000004">
    <property type="entry name" value="Molecular chaperone DnaK"/>
    <property type="match status" value="1"/>
</dbReference>
<dbReference type="PANTHER" id="PTHR19375">
    <property type="entry name" value="HEAT SHOCK PROTEIN 70KDA"/>
    <property type="match status" value="1"/>
</dbReference>
<dbReference type="HAMAP" id="MF_00332">
    <property type="entry name" value="DnaK"/>
    <property type="match status" value="1"/>
</dbReference>
<dbReference type="GO" id="GO:0051082">
    <property type="term" value="F:unfolded protein binding"/>
    <property type="evidence" value="ECO:0007669"/>
    <property type="project" value="InterPro"/>
</dbReference>
<dbReference type="FunFam" id="3.90.640.10:FF:000003">
    <property type="entry name" value="Molecular chaperone DnaK"/>
    <property type="match status" value="1"/>
</dbReference>
<dbReference type="FunFam" id="1.20.1270.10:FF:000001">
    <property type="entry name" value="Molecular chaperone DnaK"/>
    <property type="match status" value="1"/>
</dbReference>
<keyword evidence="10" id="KW-0175">Coiled coil</keyword>
<feature type="region of interest" description="Disordered" evidence="11">
    <location>
        <begin position="588"/>
        <end position="639"/>
    </location>
</feature>
<feature type="modified residue" description="Phosphothreonine; by autocatalysis" evidence="8">
    <location>
        <position position="195"/>
    </location>
</feature>
<evidence type="ECO:0000256" key="10">
    <source>
        <dbReference type="SAM" id="Coils"/>
    </source>
</evidence>
<dbReference type="Gene3D" id="1.20.1270.10">
    <property type="match status" value="1"/>
</dbReference>
<evidence type="ECO:0000256" key="4">
    <source>
        <dbReference type="ARBA" id="ARBA00022741"/>
    </source>
</evidence>
<feature type="coiled-coil region" evidence="10">
    <location>
        <begin position="244"/>
        <end position="271"/>
    </location>
</feature>
<dbReference type="PROSITE" id="PS00297">
    <property type="entry name" value="HSP70_1"/>
    <property type="match status" value="1"/>
</dbReference>
<feature type="compositionally biased region" description="Basic and acidic residues" evidence="11">
    <location>
        <begin position="602"/>
        <end position="628"/>
    </location>
</feature>
<evidence type="ECO:0000256" key="1">
    <source>
        <dbReference type="ARBA" id="ARBA00002290"/>
    </source>
</evidence>
<comment type="similarity">
    <text evidence="2 8 9">Belongs to the heat shock protein 70 family.</text>
</comment>
<comment type="caution">
    <text evidence="12">The sequence shown here is derived from an EMBL/GenBank/DDBJ whole genome shotgun (WGS) entry which is preliminary data.</text>
</comment>
<accession>A0A1G1WFY6</accession>
<keyword evidence="4 8" id="KW-0547">Nucleotide-binding</keyword>
<keyword evidence="3 8" id="KW-0597">Phosphoprotein</keyword>
<dbReference type="InterPro" id="IPR029048">
    <property type="entry name" value="HSP70_C_sf"/>
</dbReference>
<evidence type="ECO:0000256" key="2">
    <source>
        <dbReference type="ARBA" id="ARBA00007381"/>
    </source>
</evidence>
<comment type="induction">
    <text evidence="8">By stress conditions e.g. heat shock.</text>
</comment>
<keyword evidence="6 8" id="KW-0346">Stress response</keyword>
<evidence type="ECO:0000256" key="6">
    <source>
        <dbReference type="ARBA" id="ARBA00023016"/>
    </source>
</evidence>
<dbReference type="GO" id="GO:0140662">
    <property type="term" value="F:ATP-dependent protein folding chaperone"/>
    <property type="evidence" value="ECO:0007669"/>
    <property type="project" value="InterPro"/>
</dbReference>
<dbReference type="AlphaFoldDB" id="A0A1G1WFY6"/>
<keyword evidence="7 8" id="KW-0143">Chaperone</keyword>
<name>A0A1G1WFY6_9BACT</name>
<dbReference type="Gene3D" id="3.30.420.40">
    <property type="match status" value="2"/>
</dbReference>
<reference evidence="12 13" key="1">
    <citation type="journal article" date="2016" name="Nat. Commun.">
        <title>Thousands of microbial genomes shed light on interconnected biogeochemical processes in an aquifer system.</title>
        <authorList>
            <person name="Anantharaman K."/>
            <person name="Brown C.T."/>
            <person name="Hug L.A."/>
            <person name="Sharon I."/>
            <person name="Castelle C.J."/>
            <person name="Probst A.J."/>
            <person name="Thomas B.C."/>
            <person name="Singh A."/>
            <person name="Wilkins M.J."/>
            <person name="Karaoz U."/>
            <person name="Brodie E.L."/>
            <person name="Williams K.H."/>
            <person name="Hubbard S.S."/>
            <person name="Banfield J.F."/>
        </authorList>
    </citation>
    <scope>NUCLEOTIDE SEQUENCE [LARGE SCALE GENOMIC DNA]</scope>
</reference>
<feature type="region of interest" description="Disordered" evidence="11">
    <location>
        <begin position="495"/>
        <end position="520"/>
    </location>
</feature>
<dbReference type="Gene3D" id="3.90.640.10">
    <property type="entry name" value="Actin, Chain A, domain 4"/>
    <property type="match status" value="1"/>
</dbReference>
<evidence type="ECO:0000256" key="5">
    <source>
        <dbReference type="ARBA" id="ARBA00022840"/>
    </source>
</evidence>
<dbReference type="InterPro" id="IPR043129">
    <property type="entry name" value="ATPase_NBD"/>
</dbReference>
<feature type="compositionally biased region" description="Polar residues" evidence="11">
    <location>
        <begin position="588"/>
        <end position="599"/>
    </location>
</feature>
<evidence type="ECO:0000256" key="3">
    <source>
        <dbReference type="ARBA" id="ARBA00022553"/>
    </source>
</evidence>
<sequence length="639" mass="68725">MSKIIGIDLGTTNSAVAVVEGGQPKIIHSAEGENVIPSVADPIKRVVGRVAKRQAVINPKETIFSIKRLMGHRFKDSSVQEDLKWLPYSIKEGKDGMAVIEVGGKEFTPQEISAQILQKTKADAESYLGEKVTEAVVTVPAYFDDSQRQATKQAGEIAGFEVKRIINEPTAAALAYGLDKEKAHTIAVYDLGGGTFDISILELGEGVFEVKSTAGDTHLGGDDFDQKIIDYLAEEFKKEQGIDIKGDRQALQRLRDAAEKAKIELSSTAEAEINVPFITADSSGPKHLVMKLTRAKLEALVSDLIEKTFDAVKQALKDAKIEPAKIDEIVLVGGQTRMPAVQEKVKSFFGKEAHKGINPDEVVAVGAAIQGAVLSGEMKEMVLLDVTPLSLGVETLGGVSTVLIARNTTVPTAKTEVFSTAADNQTSVEINVLQGERPMATDNKSLGRFILEGIPPAPRGIPQVEVTFDIDANGILNVSAKDKATGKEQKITITGSTGLSKEESERMAKEAEAHAEEDKKKKELIEARNIADALVYTAEKSIKDAGDKLPADVKTEVEEKVKASKEAIAGEDLEAIKKATDELGQSLQKIGSAMYQTPPGSDKTEASPQEEIKAEGESKESEDKKGPVEGEVVEEEKKE</sequence>
<evidence type="ECO:0000313" key="12">
    <source>
        <dbReference type="EMBL" id="OGY26605.1"/>
    </source>
</evidence>
<dbReference type="InterPro" id="IPR018181">
    <property type="entry name" value="Heat_shock_70_CS"/>
</dbReference>
<proteinExistence type="evidence at transcript level"/>
<dbReference type="FunFam" id="2.60.34.10:FF:000014">
    <property type="entry name" value="Chaperone protein DnaK HSP70"/>
    <property type="match status" value="1"/>
</dbReference>
<dbReference type="STRING" id="1802597.A2Z24_02180"/>
<protein>
    <recommendedName>
        <fullName evidence="8">Chaperone protein DnaK</fullName>
    </recommendedName>
    <alternativeName>
        <fullName evidence="8">HSP70</fullName>
    </alternativeName>
    <alternativeName>
        <fullName evidence="8">Heat shock 70 kDa protein</fullName>
    </alternativeName>
    <alternativeName>
        <fullName evidence="8">Heat shock protein 70</fullName>
    </alternativeName>
</protein>
<dbReference type="Gene3D" id="2.60.34.10">
    <property type="entry name" value="Substrate Binding Domain Of DNAk, Chain A, domain 1"/>
    <property type="match status" value="1"/>
</dbReference>
<dbReference type="InterPro" id="IPR029047">
    <property type="entry name" value="HSP70_peptide-bd_sf"/>
</dbReference>
<dbReference type="NCBIfam" id="NF003520">
    <property type="entry name" value="PRK05183.1"/>
    <property type="match status" value="1"/>
</dbReference>
<gene>
    <name evidence="8" type="primary">dnaK</name>
    <name evidence="12" type="ORF">A2Z24_02180</name>
</gene>
<dbReference type="InterPro" id="IPR013126">
    <property type="entry name" value="Hsp_70_fam"/>
</dbReference>
<dbReference type="Pfam" id="PF00012">
    <property type="entry name" value="HSP70"/>
    <property type="match status" value="1"/>
</dbReference>
<feature type="compositionally biased region" description="Basic and acidic residues" evidence="11">
    <location>
        <begin position="500"/>
        <end position="520"/>
    </location>
</feature>
<evidence type="ECO:0000256" key="11">
    <source>
        <dbReference type="SAM" id="MobiDB-lite"/>
    </source>
</evidence>
<evidence type="ECO:0000313" key="13">
    <source>
        <dbReference type="Proteomes" id="UP000177588"/>
    </source>
</evidence>
<dbReference type="EMBL" id="MHCT01000003">
    <property type="protein sequence ID" value="OGY26605.1"/>
    <property type="molecule type" value="Genomic_DNA"/>
</dbReference>
<dbReference type="CDD" id="cd10234">
    <property type="entry name" value="ASKHA_NBD_HSP70_DnaK-like"/>
    <property type="match status" value="1"/>
</dbReference>
<keyword evidence="5 8" id="KW-0067">ATP-binding</keyword>
<organism evidence="12 13">
    <name type="scientific">Candidatus Woykebacteria bacterium RBG_16_44_10</name>
    <dbReference type="NCBI Taxonomy" id="1802597"/>
    <lineage>
        <taxon>Bacteria</taxon>
        <taxon>Candidatus Woykeibacteriota</taxon>
    </lineage>
</organism>
<dbReference type="GO" id="GO:0005737">
    <property type="term" value="C:cytoplasm"/>
    <property type="evidence" value="ECO:0007669"/>
    <property type="project" value="UniProtKB-ARBA"/>
</dbReference>
<dbReference type="SUPFAM" id="SSF53067">
    <property type="entry name" value="Actin-like ATPase domain"/>
    <property type="match status" value="2"/>
</dbReference>
<comment type="function">
    <text evidence="1 8">Acts as a chaperone.</text>
</comment>
<dbReference type="GO" id="GO:0005524">
    <property type="term" value="F:ATP binding"/>
    <property type="evidence" value="ECO:0007669"/>
    <property type="project" value="UniProtKB-UniRule"/>
</dbReference>
<dbReference type="NCBIfam" id="NF001413">
    <property type="entry name" value="PRK00290.1"/>
    <property type="match status" value="1"/>
</dbReference>
<evidence type="ECO:0000256" key="8">
    <source>
        <dbReference type="HAMAP-Rule" id="MF_00332"/>
    </source>
</evidence>
<dbReference type="FunFam" id="3.30.420.40:FF:000020">
    <property type="entry name" value="Chaperone protein HscA homolog"/>
    <property type="match status" value="1"/>
</dbReference>
<dbReference type="NCBIfam" id="TIGR02350">
    <property type="entry name" value="prok_dnaK"/>
    <property type="match status" value="1"/>
</dbReference>
<dbReference type="Proteomes" id="UP000177588">
    <property type="component" value="Unassembled WGS sequence"/>
</dbReference>
<dbReference type="SUPFAM" id="SSF100920">
    <property type="entry name" value="Heat shock protein 70kD (HSP70), peptide-binding domain"/>
    <property type="match status" value="1"/>
</dbReference>
<evidence type="ECO:0000256" key="9">
    <source>
        <dbReference type="RuleBase" id="RU003322"/>
    </source>
</evidence>
<dbReference type="InterPro" id="IPR012725">
    <property type="entry name" value="Chaperone_DnaK"/>
</dbReference>
<dbReference type="PROSITE" id="PS00329">
    <property type="entry name" value="HSP70_2"/>
    <property type="match status" value="1"/>
</dbReference>
<dbReference type="SUPFAM" id="SSF100934">
    <property type="entry name" value="Heat shock protein 70kD (HSP70), C-terminal subdomain"/>
    <property type="match status" value="1"/>
</dbReference>